<feature type="domain" description="PilZ" evidence="1">
    <location>
        <begin position="99"/>
        <end position="172"/>
    </location>
</feature>
<dbReference type="InterPro" id="IPR009875">
    <property type="entry name" value="PilZ_domain"/>
</dbReference>
<dbReference type="AlphaFoldDB" id="A0A1I4QE27"/>
<dbReference type="STRING" id="1720063.SAMN05216217_104100"/>
<gene>
    <name evidence="2" type="ORF">SAMN05216217_104100</name>
</gene>
<protein>
    <submittedName>
        <fullName evidence="2">PilZ domain-containing protein</fullName>
    </submittedName>
</protein>
<dbReference type="GO" id="GO:0035438">
    <property type="term" value="F:cyclic-di-GMP binding"/>
    <property type="evidence" value="ECO:0007669"/>
    <property type="project" value="InterPro"/>
</dbReference>
<organism evidence="2 3">
    <name type="scientific">Halopseudomonas yangmingensis</name>
    <dbReference type="NCBI Taxonomy" id="1720063"/>
    <lineage>
        <taxon>Bacteria</taxon>
        <taxon>Pseudomonadati</taxon>
        <taxon>Pseudomonadota</taxon>
        <taxon>Gammaproteobacteria</taxon>
        <taxon>Pseudomonadales</taxon>
        <taxon>Pseudomonadaceae</taxon>
        <taxon>Halopseudomonas</taxon>
    </lineage>
</organism>
<dbReference type="Pfam" id="PF07238">
    <property type="entry name" value="PilZ"/>
    <property type="match status" value="1"/>
</dbReference>
<dbReference type="OrthoDB" id="6365490at2"/>
<dbReference type="EMBL" id="FOUI01000004">
    <property type="protein sequence ID" value="SFM37975.1"/>
    <property type="molecule type" value="Genomic_DNA"/>
</dbReference>
<proteinExistence type="predicted"/>
<name>A0A1I4QE27_9GAMM</name>
<reference evidence="3" key="1">
    <citation type="submission" date="2016-10" db="EMBL/GenBank/DDBJ databases">
        <authorList>
            <person name="Varghese N."/>
            <person name="Submissions S."/>
        </authorList>
    </citation>
    <scope>NUCLEOTIDE SEQUENCE [LARGE SCALE GENOMIC DNA]</scope>
    <source>
        <strain evidence="3">DSM 24213</strain>
    </source>
</reference>
<accession>A0A1I4QE27</accession>
<dbReference type="Gene3D" id="2.40.10.220">
    <property type="entry name" value="predicted glycosyltransferase like domains"/>
    <property type="match status" value="1"/>
</dbReference>
<sequence length="190" mass="21422">MSSDEESREFFRIEDRVALRFAVAGQPQADQLNTLESPLFDLLGELHLLDYESQHLLRQIAERDRTLASYLKGLNRRIDLLGRTLATELSGDLGPQQDITLSEGGLSFRHLQPIEPDTPLNLSLILLPAPLGLRLKGRVIYCRKESEGDWLVGVNFEDLGDAQRQLLARHIVQKQAQEIRASKQQEGTPS</sequence>
<dbReference type="Proteomes" id="UP000243629">
    <property type="component" value="Unassembled WGS sequence"/>
</dbReference>
<keyword evidence="3" id="KW-1185">Reference proteome</keyword>
<evidence type="ECO:0000259" key="1">
    <source>
        <dbReference type="Pfam" id="PF07238"/>
    </source>
</evidence>
<evidence type="ECO:0000313" key="3">
    <source>
        <dbReference type="Proteomes" id="UP000243629"/>
    </source>
</evidence>
<evidence type="ECO:0000313" key="2">
    <source>
        <dbReference type="EMBL" id="SFM37975.1"/>
    </source>
</evidence>
<dbReference type="RefSeq" id="WP_093473925.1">
    <property type="nucleotide sequence ID" value="NZ_FOUI01000004.1"/>
</dbReference>